<dbReference type="EMBL" id="UINC01022877">
    <property type="protein sequence ID" value="SVA93407.1"/>
    <property type="molecule type" value="Genomic_DNA"/>
</dbReference>
<gene>
    <name evidence="2" type="ORF">METZ01_LOCUS146261</name>
</gene>
<name>A0A381ZX43_9ZZZZ</name>
<feature type="non-terminal residue" evidence="2">
    <location>
        <position position="116"/>
    </location>
</feature>
<organism evidence="2">
    <name type="scientific">marine metagenome</name>
    <dbReference type="NCBI Taxonomy" id="408172"/>
    <lineage>
        <taxon>unclassified sequences</taxon>
        <taxon>metagenomes</taxon>
        <taxon>ecological metagenomes</taxon>
    </lineage>
</organism>
<dbReference type="InterPro" id="IPR016181">
    <property type="entry name" value="Acyl_CoA_acyltransferase"/>
</dbReference>
<dbReference type="AlphaFoldDB" id="A0A381ZX43"/>
<accession>A0A381ZX43</accession>
<dbReference type="GO" id="GO:0016747">
    <property type="term" value="F:acyltransferase activity, transferring groups other than amino-acyl groups"/>
    <property type="evidence" value="ECO:0007669"/>
    <property type="project" value="InterPro"/>
</dbReference>
<proteinExistence type="predicted"/>
<reference evidence="2" key="1">
    <citation type="submission" date="2018-05" db="EMBL/GenBank/DDBJ databases">
        <authorList>
            <person name="Lanie J.A."/>
            <person name="Ng W.-L."/>
            <person name="Kazmierczak K.M."/>
            <person name="Andrzejewski T.M."/>
            <person name="Davidsen T.M."/>
            <person name="Wayne K.J."/>
            <person name="Tettelin H."/>
            <person name="Glass J.I."/>
            <person name="Rusch D."/>
            <person name="Podicherti R."/>
            <person name="Tsui H.-C.T."/>
            <person name="Winkler M.E."/>
        </authorList>
    </citation>
    <scope>NUCLEOTIDE SEQUENCE</scope>
</reference>
<sequence length="116" mass="13579">MEIELKPVNEQDIDFLYELLKEREAKINISHKKLPSFSEHEQFVKSSPYPYWDIILLNNERIGNIYLTNRDELGIFISKDSQSQGAGSIVLQKFMKKVGKKRYLANINPTNYKSIQ</sequence>
<dbReference type="Gene3D" id="3.40.630.30">
    <property type="match status" value="1"/>
</dbReference>
<protein>
    <recommendedName>
        <fullName evidence="1">N-acetyltransferase domain-containing protein</fullName>
    </recommendedName>
</protein>
<evidence type="ECO:0000259" key="1">
    <source>
        <dbReference type="PROSITE" id="PS51186"/>
    </source>
</evidence>
<dbReference type="PROSITE" id="PS51186">
    <property type="entry name" value="GNAT"/>
    <property type="match status" value="1"/>
</dbReference>
<feature type="domain" description="N-acetyltransferase" evidence="1">
    <location>
        <begin position="3"/>
        <end position="116"/>
    </location>
</feature>
<evidence type="ECO:0000313" key="2">
    <source>
        <dbReference type="EMBL" id="SVA93407.1"/>
    </source>
</evidence>
<dbReference type="SUPFAM" id="SSF55729">
    <property type="entry name" value="Acyl-CoA N-acyltransferases (Nat)"/>
    <property type="match status" value="1"/>
</dbReference>
<dbReference type="InterPro" id="IPR000182">
    <property type="entry name" value="GNAT_dom"/>
</dbReference>